<dbReference type="Proteomes" id="UP001497700">
    <property type="component" value="Unassembled WGS sequence"/>
</dbReference>
<sequence length="280" mass="28352">MKPEYFFLGLTAFGQSVTAAAVSDIASDVALDTRSQQAESQYSERSETSEDLWKRKGGGGGGGRGGSSGSSGGSSGSSGGSSGGRGSSSSNVGGSTTTGSGVRPSYGGGSYYGGGAKQPYKSGGPSPTGILPFVVAGAAIGYVGFVGASFAYGAYVYPYTHRYPYYNSTNQQNETKPVSCLCDYYESCGCDDNGNQTYFNSIIGDGSYANLNKSLVTVADNDTTNDSTIYILGTLPNGTTAAGGTEDPNAASGLHALARAAGWLPFITTAVAVNHAAMLP</sequence>
<proteinExistence type="predicted"/>
<gene>
    <name evidence="1" type="ORF">F4820DRAFT_448489</name>
</gene>
<dbReference type="EMBL" id="MU393478">
    <property type="protein sequence ID" value="KAI4865008.1"/>
    <property type="molecule type" value="Genomic_DNA"/>
</dbReference>
<organism evidence="1 2">
    <name type="scientific">Hypoxylon rubiginosum</name>
    <dbReference type="NCBI Taxonomy" id="110542"/>
    <lineage>
        <taxon>Eukaryota</taxon>
        <taxon>Fungi</taxon>
        <taxon>Dikarya</taxon>
        <taxon>Ascomycota</taxon>
        <taxon>Pezizomycotina</taxon>
        <taxon>Sordariomycetes</taxon>
        <taxon>Xylariomycetidae</taxon>
        <taxon>Xylariales</taxon>
        <taxon>Hypoxylaceae</taxon>
        <taxon>Hypoxylon</taxon>
    </lineage>
</organism>
<evidence type="ECO:0000313" key="1">
    <source>
        <dbReference type="EMBL" id="KAI4865008.1"/>
    </source>
</evidence>
<keyword evidence="2" id="KW-1185">Reference proteome</keyword>
<evidence type="ECO:0000313" key="2">
    <source>
        <dbReference type="Proteomes" id="UP001497700"/>
    </source>
</evidence>
<accession>A0ACB9Z0M0</accession>
<protein>
    <submittedName>
        <fullName evidence="1">Uncharacterized protein</fullName>
    </submittedName>
</protein>
<reference evidence="1 2" key="1">
    <citation type="journal article" date="2022" name="New Phytol.">
        <title>Ecological generalism drives hyperdiversity of secondary metabolite gene clusters in xylarialean endophytes.</title>
        <authorList>
            <person name="Franco M.E.E."/>
            <person name="Wisecaver J.H."/>
            <person name="Arnold A.E."/>
            <person name="Ju Y.M."/>
            <person name="Slot J.C."/>
            <person name="Ahrendt S."/>
            <person name="Moore L.P."/>
            <person name="Eastman K.E."/>
            <person name="Scott K."/>
            <person name="Konkel Z."/>
            <person name="Mondo S.J."/>
            <person name="Kuo A."/>
            <person name="Hayes R.D."/>
            <person name="Haridas S."/>
            <person name="Andreopoulos B."/>
            <person name="Riley R."/>
            <person name="LaButti K."/>
            <person name="Pangilinan J."/>
            <person name="Lipzen A."/>
            <person name="Amirebrahimi M."/>
            <person name="Yan J."/>
            <person name="Adam C."/>
            <person name="Keymanesh K."/>
            <person name="Ng V."/>
            <person name="Louie K."/>
            <person name="Northen T."/>
            <person name="Drula E."/>
            <person name="Henrissat B."/>
            <person name="Hsieh H.M."/>
            <person name="Youens-Clark K."/>
            <person name="Lutzoni F."/>
            <person name="Miadlikowska J."/>
            <person name="Eastwood D.C."/>
            <person name="Hamelin R.C."/>
            <person name="Grigoriev I.V."/>
            <person name="U'Ren J.M."/>
        </authorList>
    </citation>
    <scope>NUCLEOTIDE SEQUENCE [LARGE SCALE GENOMIC DNA]</scope>
    <source>
        <strain evidence="1 2">CBS 119005</strain>
    </source>
</reference>
<comment type="caution">
    <text evidence="1">The sequence shown here is derived from an EMBL/GenBank/DDBJ whole genome shotgun (WGS) entry which is preliminary data.</text>
</comment>
<name>A0ACB9Z0M0_9PEZI</name>